<evidence type="ECO:0000313" key="2">
    <source>
        <dbReference type="Proteomes" id="UP000050346"/>
    </source>
</evidence>
<organism evidence="1 2">
    <name type="scientific">Pseudomonas amygdali pv. dendropanacis</name>
    <dbReference type="NCBI Taxonomy" id="235272"/>
    <lineage>
        <taxon>Bacteria</taxon>
        <taxon>Pseudomonadati</taxon>
        <taxon>Pseudomonadota</taxon>
        <taxon>Gammaproteobacteria</taxon>
        <taxon>Pseudomonadales</taxon>
        <taxon>Pseudomonadaceae</taxon>
        <taxon>Pseudomonas</taxon>
        <taxon>Pseudomonas amygdali</taxon>
    </lineage>
</organism>
<evidence type="ECO:0000313" key="1">
    <source>
        <dbReference type="EMBL" id="KPX17521.1"/>
    </source>
</evidence>
<name>A0A0P9PIC7_PSEA0</name>
<dbReference type="EMBL" id="LJQG01000205">
    <property type="protein sequence ID" value="KPX17521.1"/>
    <property type="molecule type" value="Genomic_DNA"/>
</dbReference>
<dbReference type="Proteomes" id="UP000050346">
    <property type="component" value="Unassembled WGS sequence"/>
</dbReference>
<reference evidence="1 2" key="1">
    <citation type="submission" date="2015-09" db="EMBL/GenBank/DDBJ databases">
        <title>Genome announcement of multiple Pseudomonas syringae strains.</title>
        <authorList>
            <person name="Thakur S."/>
            <person name="Wang P.W."/>
            <person name="Gong Y."/>
            <person name="Weir B.S."/>
            <person name="Guttman D.S."/>
        </authorList>
    </citation>
    <scope>NUCLEOTIDE SEQUENCE [LARGE SCALE GENOMIC DNA]</scope>
    <source>
        <strain evidence="1 2">ICMP9150</strain>
    </source>
</reference>
<sequence>MELFAIMATFSTLATFENSLTDSIMRSHPPYSLGKTDFSKVTTLN</sequence>
<comment type="caution">
    <text evidence="1">The sequence shown here is derived from an EMBL/GenBank/DDBJ whole genome shotgun (WGS) entry which is preliminary data.</text>
</comment>
<proteinExistence type="predicted"/>
<protein>
    <submittedName>
        <fullName evidence="1">Uncharacterized protein</fullName>
    </submittedName>
</protein>
<accession>A0A0P9PIC7</accession>
<dbReference type="AlphaFoldDB" id="A0A0P9PIC7"/>
<gene>
    <name evidence="1" type="ORF">ALO71_101947</name>
</gene>